<sequence length="81" mass="9289">MTVRPKKTEYGFSYKVVDQDTFFDFSSDILAAVIKDGFQGKDILTEFNKRKGQVERTLNNLDDTIPTDDYSEGQARQKFGL</sequence>
<evidence type="ECO:0000313" key="2">
    <source>
        <dbReference type="EMBL" id="MDT7014960.1"/>
    </source>
</evidence>
<evidence type="ECO:0000313" key="3">
    <source>
        <dbReference type="Proteomes" id="UP001254075"/>
    </source>
</evidence>
<comment type="caution">
    <text evidence="2">The sequence shown here is derived from an EMBL/GenBank/DDBJ whole genome shotgun (WGS) entry which is preliminary data.</text>
</comment>
<dbReference type="EMBL" id="JAVLAM010000001">
    <property type="protein sequence ID" value="MDT7014960.1"/>
    <property type="molecule type" value="Genomic_DNA"/>
</dbReference>
<name>A0AAW8W904_9LACO</name>
<feature type="region of interest" description="Disordered" evidence="1">
    <location>
        <begin position="61"/>
        <end position="81"/>
    </location>
</feature>
<gene>
    <name evidence="2" type="ORF">RI532_11260</name>
</gene>
<reference evidence="2" key="1">
    <citation type="submission" date="2023-08" db="EMBL/GenBank/DDBJ databases">
        <authorList>
            <person name="Page C.A."/>
            <person name="Perez-Diaz I.M."/>
        </authorList>
    </citation>
    <scope>NUCLEOTIDE SEQUENCE</scope>
    <source>
        <strain evidence="2">3.8.38</strain>
    </source>
</reference>
<accession>A0AAW8W904</accession>
<protein>
    <submittedName>
        <fullName evidence="2">Uncharacterized protein</fullName>
    </submittedName>
</protein>
<evidence type="ECO:0000256" key="1">
    <source>
        <dbReference type="SAM" id="MobiDB-lite"/>
    </source>
</evidence>
<dbReference type="RefSeq" id="WP_313845453.1">
    <property type="nucleotide sequence ID" value="NZ_JAVLAM010000001.1"/>
</dbReference>
<organism evidence="2 3">
    <name type="scientific">Levilactobacillus namurensis</name>
    <dbReference type="NCBI Taxonomy" id="380393"/>
    <lineage>
        <taxon>Bacteria</taxon>
        <taxon>Bacillati</taxon>
        <taxon>Bacillota</taxon>
        <taxon>Bacilli</taxon>
        <taxon>Lactobacillales</taxon>
        <taxon>Lactobacillaceae</taxon>
        <taxon>Levilactobacillus</taxon>
    </lineage>
</organism>
<dbReference type="Proteomes" id="UP001254075">
    <property type="component" value="Unassembled WGS sequence"/>
</dbReference>
<proteinExistence type="predicted"/>
<dbReference type="AlphaFoldDB" id="A0AAW8W904"/>